<comment type="subcellular location">
    <subcellularLocation>
        <location evidence="1">Cell membrane</location>
        <topology evidence="1">Single-pass membrane protein</topology>
    </subcellularLocation>
</comment>
<dbReference type="Pfam" id="PF03170">
    <property type="entry name" value="BcsB"/>
    <property type="match status" value="1"/>
</dbReference>
<dbReference type="UniPathway" id="UPA00694"/>
<dbReference type="Proteomes" id="UP000011721">
    <property type="component" value="Chromosome"/>
</dbReference>
<dbReference type="HOGENOM" id="CLU_016690_0_0_7"/>
<gene>
    <name evidence="7" type="ordered locus">UWK_01357</name>
</gene>
<dbReference type="GO" id="GO:0005886">
    <property type="term" value="C:plasma membrane"/>
    <property type="evidence" value="ECO:0007669"/>
    <property type="project" value="UniProtKB-SubCell"/>
</dbReference>
<reference evidence="8" key="1">
    <citation type="journal article" date="2013" name="Stand. Genomic Sci.">
        <title>Complete genome sequence of Desulfocapsa sulfexigens, a marine deltaproteobacterium specialized in disproportionating inorganic sulfur compounds.</title>
        <authorList>
            <person name="Finster K.W."/>
            <person name="Kjeldsen K.U."/>
            <person name="Kube M."/>
            <person name="Reinhardt R."/>
            <person name="Mussmann M."/>
            <person name="Amann R."/>
            <person name="Schreiber L."/>
        </authorList>
    </citation>
    <scope>NUCLEOTIDE SEQUENCE [LARGE SCALE GENOMIC DNA]</scope>
    <source>
        <strain evidence="8">DSM 10523 / SB164P1</strain>
    </source>
</reference>
<keyword evidence="8" id="KW-1185">Reference proteome</keyword>
<dbReference type="KEGG" id="dsf:UWK_01357"/>
<accession>M1P375</accession>
<protein>
    <submittedName>
        <fullName evidence="7">Bacterial cellulose synthase subunit</fullName>
    </submittedName>
</protein>
<feature type="transmembrane region" description="Helical" evidence="6">
    <location>
        <begin position="709"/>
        <end position="730"/>
    </location>
</feature>
<evidence type="ECO:0000256" key="4">
    <source>
        <dbReference type="ARBA" id="ARBA00022989"/>
    </source>
</evidence>
<keyword evidence="2" id="KW-1003">Cell membrane</keyword>
<evidence type="ECO:0000256" key="3">
    <source>
        <dbReference type="ARBA" id="ARBA00022692"/>
    </source>
</evidence>
<proteinExistence type="predicted"/>
<evidence type="ECO:0000256" key="5">
    <source>
        <dbReference type="ARBA" id="ARBA00023136"/>
    </source>
</evidence>
<dbReference type="InterPro" id="IPR018513">
    <property type="entry name" value="Cell_synthase_bac"/>
</dbReference>
<dbReference type="eggNOG" id="COG1215">
    <property type="taxonomic scope" value="Bacteria"/>
</dbReference>
<dbReference type="Gene3D" id="2.60.120.260">
    <property type="entry name" value="Galactose-binding domain-like"/>
    <property type="match status" value="2"/>
</dbReference>
<dbReference type="GO" id="GO:0006011">
    <property type="term" value="P:UDP-alpha-D-glucose metabolic process"/>
    <property type="evidence" value="ECO:0007669"/>
    <property type="project" value="InterPro"/>
</dbReference>
<dbReference type="STRING" id="1167006.UWK_01357"/>
<sequence length="746" mass="82725">MEQVCCKKNKTFWLFLLAGSLLSVLLLRTVPAYCQEQLRIPLTKFNAPGIVKLTNSDDSYSLKIATPKRWQVEDASLELAYVNSTALLPTRSRLVILFNDYPLAQVTLEADAPEGLITVAIPGRLFKVGYNDLKIQVAQAFKEDGCIPSNPPEVWTTLEFIDSTLEFFYTRKEVPLSLASVADFLFDPKISEKNKVHIVTETTENRDVSLAALTAAAVALRFDYRPVQFSTGQALLPGRDNIVIGKRSFLQKITGSETVQGDMGIFPMPEGDGTIDRLHGLIYLGGGDAEEIRQSVEAFSILSLPLPNVQFCDITEVRLPPISSYSGKNRLAPEKRYTFRELGLATTTFRGQHTDPVSVQFTLPTNFLLEGNRDILLRLDFSYGAALREDSVFSLAVNGKFVSSIPLSSPTGGQYQGYTVRLPLSYFRPGSNVFQLDAVMTPLHTTACEALQTDHLALTLFESSTIQVPEMFQWVKLPQLSYLFNDGFPLTAAPDFSQTSVVLAQRDERILAAALNVIAGIVQKTGVLPYGLTVTDAVSESEANNLLVIGSREGLGENILHASPLAKNITLPVHGRLPGTLRVVDWKDRLWQMLFDEVPEPGTIAPDIATLGTDIRFRPQQAVLCEFESPFSPMKSVVLLIAEDPDDVLQASLLLQENEVAQQCDNGFVVIDFDGRKPVVQQADLIPSYSVGEITAYNRISYLIDKYRWSFIALLTGLLAFISLGLTILLKRRRRNRLQAMNMEEE</sequence>
<dbReference type="RefSeq" id="WP_015403609.1">
    <property type="nucleotide sequence ID" value="NC_020304.1"/>
</dbReference>
<dbReference type="EMBL" id="CP003985">
    <property type="protein sequence ID" value="AGF77918.1"/>
    <property type="molecule type" value="Genomic_DNA"/>
</dbReference>
<evidence type="ECO:0000256" key="2">
    <source>
        <dbReference type="ARBA" id="ARBA00022475"/>
    </source>
</evidence>
<organism evidence="7 8">
    <name type="scientific">Desulfocapsa sulfexigens (strain DSM 10523 / SB164P1)</name>
    <dbReference type="NCBI Taxonomy" id="1167006"/>
    <lineage>
        <taxon>Bacteria</taxon>
        <taxon>Pseudomonadati</taxon>
        <taxon>Thermodesulfobacteriota</taxon>
        <taxon>Desulfobulbia</taxon>
        <taxon>Desulfobulbales</taxon>
        <taxon>Desulfocapsaceae</taxon>
        <taxon>Desulfocapsa</taxon>
    </lineage>
</organism>
<evidence type="ECO:0000313" key="8">
    <source>
        <dbReference type="Proteomes" id="UP000011721"/>
    </source>
</evidence>
<dbReference type="PANTHER" id="PTHR39083:SF1">
    <property type="entry name" value="CYCLIC DI-GMP-BINDING PROTEIN"/>
    <property type="match status" value="1"/>
</dbReference>
<dbReference type="AlphaFoldDB" id="M1P375"/>
<keyword evidence="4 6" id="KW-1133">Transmembrane helix</keyword>
<evidence type="ECO:0000313" key="7">
    <source>
        <dbReference type="EMBL" id="AGF77918.1"/>
    </source>
</evidence>
<evidence type="ECO:0000256" key="1">
    <source>
        <dbReference type="ARBA" id="ARBA00004162"/>
    </source>
</evidence>
<keyword evidence="5 6" id="KW-0472">Membrane</keyword>
<name>M1P375_DESSD</name>
<keyword evidence="3 6" id="KW-0812">Transmembrane</keyword>
<evidence type="ECO:0000256" key="6">
    <source>
        <dbReference type="SAM" id="Phobius"/>
    </source>
</evidence>
<dbReference type="PANTHER" id="PTHR39083">
    <property type="entry name" value="CYCLIC DI-GMP-BINDING PROTEIN"/>
    <property type="match status" value="1"/>
</dbReference>